<accession>A0AAE1HH99</accession>
<protein>
    <submittedName>
        <fullName evidence="1">Phosphate transporter PHO1-like protein 7</fullName>
    </submittedName>
</protein>
<name>A0AAE1HH99_9NEOP</name>
<proteinExistence type="predicted"/>
<evidence type="ECO:0000313" key="1">
    <source>
        <dbReference type="EMBL" id="KAK3921340.1"/>
    </source>
</evidence>
<comment type="caution">
    <text evidence="1">The sequence shown here is derived from an EMBL/GenBank/DDBJ whole genome shotgun (WGS) entry which is preliminary data.</text>
</comment>
<gene>
    <name evidence="1" type="ORF">KUF71_010555</name>
</gene>
<dbReference type="EMBL" id="JAHWGI010001033">
    <property type="protein sequence ID" value="KAK3921340.1"/>
    <property type="molecule type" value="Genomic_DNA"/>
</dbReference>
<dbReference type="AlphaFoldDB" id="A0AAE1HH99"/>
<evidence type="ECO:0000313" key="2">
    <source>
        <dbReference type="Proteomes" id="UP001219518"/>
    </source>
</evidence>
<reference evidence="1" key="2">
    <citation type="journal article" date="2023" name="BMC Genomics">
        <title>Pest status, molecular evolution, and epigenetic factors derived from the genome assembly of Frankliniella fusca, a thysanopteran phytovirus vector.</title>
        <authorList>
            <person name="Catto M.A."/>
            <person name="Labadie P.E."/>
            <person name="Jacobson A.L."/>
            <person name="Kennedy G.G."/>
            <person name="Srinivasan R."/>
            <person name="Hunt B.G."/>
        </authorList>
    </citation>
    <scope>NUCLEOTIDE SEQUENCE</scope>
    <source>
        <strain evidence="1">PL_HMW_Pooled</strain>
    </source>
</reference>
<sequence length="481" mass="54767">MPEELQHSDQTSKASIPCENNLKLLTLFLRTVSDDIFETIRDIVPPPPAAFGTCCVEESKSSFLECSSSLEESLYTRRPTEGSLLEKVRSTSNSVQEALINIEDVFFQLIDPKKYTDTNELIECISKLMQVYAEYSALQELGLQCLVRLSQQNEDFLPPNSVLNLILVTLEHFPTNTEIFRKGLKILMKKKIFKHLHCKIDIAKLVFNALCSMYGVDYFIVFAKNIVAELQPTEKHLIRENCQYIKMLLDFPHRQNETMTIILRWCALDVLLLLADQTQPWEALTSVDGHTKLQKLYQVPEFEDRCRFLLDIALPPHTHKEMGNSTFTCTTQEKLLQINEWNGKPCAPPQHFTSENGGEHCPEDKRKLETSASLSSALKTSDVCEQGVIGNETRKTYSTSGDRACNPAKKCINTVEASKKLIPRLPVKSNELQNCIICKEPKGKQTLLVKQFKQIAHCLHQPSNLLLFNCLEANICEYHRV</sequence>
<organism evidence="1 2">
    <name type="scientific">Frankliniella fusca</name>
    <dbReference type="NCBI Taxonomy" id="407009"/>
    <lineage>
        <taxon>Eukaryota</taxon>
        <taxon>Metazoa</taxon>
        <taxon>Ecdysozoa</taxon>
        <taxon>Arthropoda</taxon>
        <taxon>Hexapoda</taxon>
        <taxon>Insecta</taxon>
        <taxon>Pterygota</taxon>
        <taxon>Neoptera</taxon>
        <taxon>Paraneoptera</taxon>
        <taxon>Thysanoptera</taxon>
        <taxon>Terebrantia</taxon>
        <taxon>Thripoidea</taxon>
        <taxon>Thripidae</taxon>
        <taxon>Frankliniella</taxon>
    </lineage>
</organism>
<reference evidence="1" key="1">
    <citation type="submission" date="2021-07" db="EMBL/GenBank/DDBJ databases">
        <authorList>
            <person name="Catto M.A."/>
            <person name="Jacobson A."/>
            <person name="Kennedy G."/>
            <person name="Labadie P."/>
            <person name="Hunt B.G."/>
            <person name="Srinivasan R."/>
        </authorList>
    </citation>
    <scope>NUCLEOTIDE SEQUENCE</scope>
    <source>
        <strain evidence="1">PL_HMW_Pooled</strain>
        <tissue evidence="1">Head</tissue>
    </source>
</reference>
<dbReference type="Proteomes" id="UP001219518">
    <property type="component" value="Unassembled WGS sequence"/>
</dbReference>
<keyword evidence="2" id="KW-1185">Reference proteome</keyword>